<accession>A0A7X2RRJ5</accession>
<evidence type="ECO:0000313" key="1">
    <source>
        <dbReference type="EMBL" id="MTD17900.1"/>
    </source>
</evidence>
<dbReference type="AlphaFoldDB" id="A0A7X2RRJ5"/>
<comment type="caution">
    <text evidence="1">The sequence shown here is derived from an EMBL/GenBank/DDBJ whole genome shotgun (WGS) entry which is preliminary data.</text>
</comment>
<dbReference type="Proteomes" id="UP000431485">
    <property type="component" value="Unassembled WGS sequence"/>
</dbReference>
<sequence>MSRSSSMFERLRAKPRQWLLVRPPATPDRPWQWMHYAAQQAQSSGAWPPPAAYLELPGALIIPALDCSHFCLPAPPGLKRHEWPQLFEEYAQQPAEELLVSCLSRESGQLELLVMRRQQVQQWLAECAALGVQISHGWAELQLLPQPEPGHAVGWQREQLLCLKAHSRQWLVWPRVFGERLPQAWRELPAEPLEGDWPSRLACLDQLPSVLEDARPLRTRERRAPVMSGVQRRLLLGCGLLAACWGVVYLVQTLHQLDAWKAQVKAVAGPSNNLQQARMALTRLQNQETDWRVRQQQIVALEQALSTWLQQQPGWSVSSNQLDGRFWRLGLRGNGPRPAPAEWQAMALAAGAQLSAEPQGGAADLQLSFDLGEQP</sequence>
<dbReference type="OrthoDB" id="6149796at2"/>
<organism evidence="1 2">
    <name type="scientific">Pseudomonas karstica</name>
    <dbReference type="NCBI Taxonomy" id="1055468"/>
    <lineage>
        <taxon>Bacteria</taxon>
        <taxon>Pseudomonadati</taxon>
        <taxon>Pseudomonadota</taxon>
        <taxon>Gammaproteobacteria</taxon>
        <taxon>Pseudomonadales</taxon>
        <taxon>Pseudomonadaceae</taxon>
        <taxon>Pseudomonas</taxon>
    </lineage>
</organism>
<gene>
    <name evidence="1" type="ORF">GIR22_01895</name>
</gene>
<evidence type="ECO:0000313" key="2">
    <source>
        <dbReference type="Proteomes" id="UP000431485"/>
    </source>
</evidence>
<keyword evidence="2" id="KW-1185">Reference proteome</keyword>
<reference evidence="1 2" key="1">
    <citation type="submission" date="2019-11" db="EMBL/GenBank/DDBJ databases">
        <title>Pseudmonas karstica sp. nov. and Pseudomonas spelaei sp. nov. from caves.</title>
        <authorList>
            <person name="Zeman M."/>
        </authorList>
    </citation>
    <scope>NUCLEOTIDE SEQUENCE [LARGE SCALE GENOMIC DNA]</scope>
    <source>
        <strain evidence="1 2">CCM 7891</strain>
    </source>
</reference>
<proteinExistence type="predicted"/>
<dbReference type="Gene3D" id="3.30.420.380">
    <property type="match status" value="1"/>
</dbReference>
<dbReference type="InterPro" id="IPR043129">
    <property type="entry name" value="ATPase_NBD"/>
</dbReference>
<dbReference type="EMBL" id="WLYI01000002">
    <property type="protein sequence ID" value="MTD17900.1"/>
    <property type="molecule type" value="Genomic_DNA"/>
</dbReference>
<dbReference type="SUPFAM" id="SSF53067">
    <property type="entry name" value="Actin-like ATPase domain"/>
    <property type="match status" value="1"/>
</dbReference>
<protein>
    <submittedName>
        <fullName evidence="1">Type II secretion system protein GspL</fullName>
    </submittedName>
</protein>
<name>A0A7X2RRJ5_9PSED</name>